<dbReference type="SMART" id="SM00320">
    <property type="entry name" value="WD40"/>
    <property type="match status" value="4"/>
</dbReference>
<dbReference type="SUPFAM" id="SSF50978">
    <property type="entry name" value="WD40 repeat-like"/>
    <property type="match status" value="1"/>
</dbReference>
<dbReference type="OrthoDB" id="10251741at2759"/>
<feature type="domain" description="DDB1- and CUL4-associated factor 12 beta-propeller" evidence="2">
    <location>
        <begin position="94"/>
        <end position="402"/>
    </location>
</feature>
<keyword evidence="1" id="KW-0853">WD repeat</keyword>
<dbReference type="OMA" id="GGEQYGW"/>
<dbReference type="GeneID" id="5006812"/>
<dbReference type="InterPro" id="IPR001680">
    <property type="entry name" value="WD40_rpt"/>
</dbReference>
<reference evidence="3 4" key="1">
    <citation type="journal article" date="2007" name="Proc. Natl. Acad. Sci. U.S.A.">
        <title>The tiny eukaryote Ostreococcus provides genomic insights into the paradox of plankton speciation.</title>
        <authorList>
            <person name="Palenik B."/>
            <person name="Grimwood J."/>
            <person name="Aerts A."/>
            <person name="Rouze P."/>
            <person name="Salamov A."/>
            <person name="Putnam N."/>
            <person name="Dupont C."/>
            <person name="Jorgensen R."/>
            <person name="Derelle E."/>
            <person name="Rombauts S."/>
            <person name="Zhou K."/>
            <person name="Otillar R."/>
            <person name="Merchant S.S."/>
            <person name="Podell S."/>
            <person name="Gaasterland T."/>
            <person name="Napoli C."/>
            <person name="Gendler K."/>
            <person name="Manuell A."/>
            <person name="Tai V."/>
            <person name="Vallon O."/>
            <person name="Piganeau G."/>
            <person name="Jancek S."/>
            <person name="Heijde M."/>
            <person name="Jabbari K."/>
            <person name="Bowler C."/>
            <person name="Lohr M."/>
            <person name="Robbens S."/>
            <person name="Werner G."/>
            <person name="Dubchak I."/>
            <person name="Pazour G.J."/>
            <person name="Ren Q."/>
            <person name="Paulsen I."/>
            <person name="Delwiche C."/>
            <person name="Schmutz J."/>
            <person name="Rokhsar D."/>
            <person name="Van de Peer Y."/>
            <person name="Moreau H."/>
            <person name="Grigoriev I.V."/>
        </authorList>
    </citation>
    <scope>NUCLEOTIDE SEQUENCE [LARGE SCALE GENOMIC DNA]</scope>
    <source>
        <strain evidence="3 4">CCE9901</strain>
    </source>
</reference>
<proteinExistence type="predicted"/>
<dbReference type="AlphaFoldDB" id="A4SBC8"/>
<dbReference type="InterPro" id="IPR036322">
    <property type="entry name" value="WD40_repeat_dom_sf"/>
</dbReference>
<name>A4SBC8_OSTLU</name>
<dbReference type="InterPro" id="IPR015943">
    <property type="entry name" value="WD40/YVTN_repeat-like_dom_sf"/>
</dbReference>
<evidence type="ECO:0000313" key="4">
    <source>
        <dbReference type="Proteomes" id="UP000001568"/>
    </source>
</evidence>
<dbReference type="STRING" id="436017.A4SBC8"/>
<dbReference type="HOGENOM" id="CLU_020124_0_0_1"/>
<evidence type="ECO:0000313" key="3">
    <source>
        <dbReference type="EMBL" id="ABP00910.1"/>
    </source>
</evidence>
<keyword evidence="4" id="KW-1185">Reference proteome</keyword>
<dbReference type="Pfam" id="PF23760">
    <property type="entry name" value="Beta-prop_DCAF12"/>
    <property type="match status" value="1"/>
</dbReference>
<dbReference type="eggNOG" id="ENOG502QR7U">
    <property type="taxonomic scope" value="Eukaryota"/>
</dbReference>
<evidence type="ECO:0000256" key="1">
    <source>
        <dbReference type="PROSITE-ProRule" id="PRU00221"/>
    </source>
</evidence>
<sequence length="402" mass="44567">MSFCDKAFSCAWLADDLALIGTKDNRLFELEIDRRGRRDAWREIELGREDAYTRNRAMEIAAQWVSRHTPQALRAINVSPPFLAGPYGHGAVRAAASRRGGAHACSVSSTREHIVCSGGPSHNIVGFRRDEETECLVPRMAFSGHDDVVFDVGFIGRDAMASASRDCTVKVWQLPKSPSYDEIRITPSGSVHPIGECTQNERVRGVKVVDRCPARHLATCTSSGHVLQLDAETLSLVHSGYQCRGYLETCCLATDGQIVAVGSRTHIGFVDFRSKNFYASVALPYGDTNSTRSLSFHEGGNLLTIGGGRGLISFYDVRMRKYLVDNGRGRVRQLFNNQYCVPFADNGIFEDEHDDDFYDIEIRDYCLPAIFAHQWDPSGTRLLCAGGPLQSMLHGFFVGVWS</sequence>
<dbReference type="PROSITE" id="PS50082">
    <property type="entry name" value="WD_REPEATS_2"/>
    <property type="match status" value="1"/>
</dbReference>
<dbReference type="Gene3D" id="2.130.10.10">
    <property type="entry name" value="YVTN repeat-like/Quinoprotein amine dehydrogenase"/>
    <property type="match status" value="2"/>
</dbReference>
<dbReference type="RefSeq" id="XP_001422593.1">
    <property type="nucleotide sequence ID" value="XM_001422556.1"/>
</dbReference>
<dbReference type="Proteomes" id="UP000001568">
    <property type="component" value="Chromosome 20"/>
</dbReference>
<feature type="repeat" description="WD" evidence="1">
    <location>
        <begin position="142"/>
        <end position="174"/>
    </location>
</feature>
<dbReference type="Gramene" id="ABP00910">
    <property type="protein sequence ID" value="ABP00910"/>
    <property type="gene ID" value="OSTLU_19107"/>
</dbReference>
<protein>
    <recommendedName>
        <fullName evidence="2">DDB1- and CUL4-associated factor 12 beta-propeller domain-containing protein</fullName>
    </recommendedName>
</protein>
<accession>A4SBC8</accession>
<dbReference type="EMBL" id="CP000600">
    <property type="protein sequence ID" value="ABP00910.1"/>
    <property type="molecule type" value="Genomic_DNA"/>
</dbReference>
<dbReference type="KEGG" id="olu:OSTLU_19107"/>
<organism evidence="3 4">
    <name type="scientific">Ostreococcus lucimarinus (strain CCE9901)</name>
    <dbReference type="NCBI Taxonomy" id="436017"/>
    <lineage>
        <taxon>Eukaryota</taxon>
        <taxon>Viridiplantae</taxon>
        <taxon>Chlorophyta</taxon>
        <taxon>Mamiellophyceae</taxon>
        <taxon>Mamiellales</taxon>
        <taxon>Bathycoccaceae</taxon>
        <taxon>Ostreococcus</taxon>
    </lineage>
</organism>
<evidence type="ECO:0000259" key="2">
    <source>
        <dbReference type="Pfam" id="PF23760"/>
    </source>
</evidence>
<dbReference type="InterPro" id="IPR056151">
    <property type="entry name" value="Beta-prop_DCAF12"/>
</dbReference>
<gene>
    <name evidence="3" type="ORF">OSTLU_19107</name>
</gene>